<keyword evidence="1" id="KW-1133">Transmembrane helix</keyword>
<reference evidence="2 3" key="1">
    <citation type="journal article" date="2005" name="Nature">
        <title>The genome of the social amoeba Dictyostelium discoideum.</title>
        <authorList>
            <consortium name="The Dictyostelium discoideum Sequencing Consortium"/>
            <person name="Eichinger L."/>
            <person name="Pachebat J.A."/>
            <person name="Glockner G."/>
            <person name="Rajandream M.A."/>
            <person name="Sucgang R."/>
            <person name="Berriman M."/>
            <person name="Song J."/>
            <person name="Olsen R."/>
            <person name="Szafranski K."/>
            <person name="Xu Q."/>
            <person name="Tunggal B."/>
            <person name="Kummerfeld S."/>
            <person name="Madera M."/>
            <person name="Konfortov B.A."/>
            <person name="Rivero F."/>
            <person name="Bankier A.T."/>
            <person name="Lehmann R."/>
            <person name="Hamlin N."/>
            <person name="Davies R."/>
            <person name="Gaudet P."/>
            <person name="Fey P."/>
            <person name="Pilcher K."/>
            <person name="Chen G."/>
            <person name="Saunders D."/>
            <person name="Sodergren E."/>
            <person name="Davis P."/>
            <person name="Kerhornou A."/>
            <person name="Nie X."/>
            <person name="Hall N."/>
            <person name="Anjard C."/>
            <person name="Hemphill L."/>
            <person name="Bason N."/>
            <person name="Farbrother P."/>
            <person name="Desany B."/>
            <person name="Just E."/>
            <person name="Morio T."/>
            <person name="Rost R."/>
            <person name="Churcher C."/>
            <person name="Cooper J."/>
            <person name="Haydock S."/>
            <person name="van Driessche N."/>
            <person name="Cronin A."/>
            <person name="Goodhead I."/>
            <person name="Muzny D."/>
            <person name="Mourier T."/>
            <person name="Pain A."/>
            <person name="Lu M."/>
            <person name="Harper D."/>
            <person name="Lindsay R."/>
            <person name="Hauser H."/>
            <person name="James K."/>
            <person name="Quiles M."/>
            <person name="Madan Babu M."/>
            <person name="Saito T."/>
            <person name="Buchrieser C."/>
            <person name="Wardroper A."/>
            <person name="Felder M."/>
            <person name="Thangavelu M."/>
            <person name="Johnson D."/>
            <person name="Knights A."/>
            <person name="Loulseged H."/>
            <person name="Mungall K."/>
            <person name="Oliver K."/>
            <person name="Price C."/>
            <person name="Quail M.A."/>
            <person name="Urushihara H."/>
            <person name="Hernandez J."/>
            <person name="Rabbinowitsch E."/>
            <person name="Steffen D."/>
            <person name="Sanders M."/>
            <person name="Ma J."/>
            <person name="Kohara Y."/>
            <person name="Sharp S."/>
            <person name="Simmonds M."/>
            <person name="Spiegler S."/>
            <person name="Tivey A."/>
            <person name="Sugano S."/>
            <person name="White B."/>
            <person name="Walker D."/>
            <person name="Woodward J."/>
            <person name="Winckler T."/>
            <person name="Tanaka Y."/>
            <person name="Shaulsky G."/>
            <person name="Schleicher M."/>
            <person name="Weinstock G."/>
            <person name="Rosenthal A."/>
            <person name="Cox E.C."/>
            <person name="Chisholm R.L."/>
            <person name="Gibbs R."/>
            <person name="Loomis W.F."/>
            <person name="Platzer M."/>
            <person name="Kay R.R."/>
            <person name="Williams J."/>
            <person name="Dear P.H."/>
            <person name="Noegel A.A."/>
            <person name="Barrell B."/>
            <person name="Kuspa A."/>
        </authorList>
    </citation>
    <scope>NUCLEOTIDE SEQUENCE [LARGE SCALE GENOMIC DNA]</scope>
    <source>
        <strain evidence="2 3">AX4</strain>
    </source>
</reference>
<keyword evidence="1" id="KW-0812">Transmembrane</keyword>
<accession>Q54Q28</accession>
<feature type="transmembrane region" description="Helical" evidence="1">
    <location>
        <begin position="94"/>
        <end position="117"/>
    </location>
</feature>
<dbReference type="GeneID" id="8624440"/>
<dbReference type="PANTHER" id="PTHR35202:SF2">
    <property type="entry name" value="TRANSMEMBRANE PROTEIN"/>
    <property type="match status" value="1"/>
</dbReference>
<dbReference type="HOGENOM" id="CLU_1258102_0_0_1"/>
<protein>
    <recommendedName>
        <fullName evidence="4">Transmembrane protein</fullName>
    </recommendedName>
</protein>
<feature type="transmembrane region" description="Helical" evidence="1">
    <location>
        <begin position="7"/>
        <end position="30"/>
    </location>
</feature>
<evidence type="ECO:0000256" key="1">
    <source>
        <dbReference type="SAM" id="Phobius"/>
    </source>
</evidence>
<organism evidence="2 3">
    <name type="scientific">Dictyostelium discoideum</name>
    <name type="common">Social amoeba</name>
    <dbReference type="NCBI Taxonomy" id="44689"/>
    <lineage>
        <taxon>Eukaryota</taxon>
        <taxon>Amoebozoa</taxon>
        <taxon>Evosea</taxon>
        <taxon>Eumycetozoa</taxon>
        <taxon>Dictyostelia</taxon>
        <taxon>Dictyosteliales</taxon>
        <taxon>Dictyosteliaceae</taxon>
        <taxon>Dictyostelium</taxon>
    </lineage>
</organism>
<evidence type="ECO:0008006" key="4">
    <source>
        <dbReference type="Google" id="ProtNLM"/>
    </source>
</evidence>
<keyword evidence="1" id="KW-0472">Membrane</keyword>
<feature type="transmembrane region" description="Helical" evidence="1">
    <location>
        <begin position="129"/>
        <end position="151"/>
    </location>
</feature>
<dbReference type="Proteomes" id="UP000002195">
    <property type="component" value="Unassembled WGS sequence"/>
</dbReference>
<dbReference type="Gene3D" id="1.20.140.150">
    <property type="match status" value="1"/>
</dbReference>
<dbReference type="AlphaFoldDB" id="Q54Q28"/>
<dbReference type="PANTHER" id="PTHR35202">
    <property type="entry name" value="TRANSMEMBRANE PROTEIN-RELATED"/>
    <property type="match status" value="1"/>
</dbReference>
<name>Q54Q28_DICDI</name>
<dbReference type="RefSeq" id="XP_638769.1">
    <property type="nucleotide sequence ID" value="XM_633677.1"/>
</dbReference>
<dbReference type="PaxDb" id="44689-DDB0185864"/>
<dbReference type="dictyBase" id="DDB_G0284119"/>
<evidence type="ECO:0000313" key="3">
    <source>
        <dbReference type="Proteomes" id="UP000002195"/>
    </source>
</evidence>
<proteinExistence type="predicted"/>
<dbReference type="InterPro" id="IPR040291">
    <property type="entry name" value="DDB_G0287341-like"/>
</dbReference>
<gene>
    <name evidence="2" type="ORF">DDB_G0284119</name>
</gene>
<sequence>MVKISALISLVFVVLSFVAATIAFSSYWYYMKIETTSSNGISTTTTTYLKYNQAKLILNMDGNEQSVVQDYTSDVKKTMKHQLEIFNASLAFDILGWITLIIGAVLISLQIVGKLILIPIPKIHMISKFVLIISTIFLMISMFIFCGLSNARKNDCKNQMNDGDDEIGACDSAYFKSFIGDVDISGQSMKWGPHLSFGFVVAASGLSLIASIIAIVCGVFVKNEETSGK</sequence>
<feature type="transmembrane region" description="Helical" evidence="1">
    <location>
        <begin position="197"/>
        <end position="221"/>
    </location>
</feature>
<dbReference type="VEuPathDB" id="AmoebaDB:DDB_G0284119"/>
<dbReference type="PhylomeDB" id="Q54Q28"/>
<dbReference type="KEGG" id="ddi:DDB_G0284119"/>
<dbReference type="InParanoid" id="Q54Q28"/>
<keyword evidence="3" id="KW-1185">Reference proteome</keyword>
<evidence type="ECO:0000313" key="2">
    <source>
        <dbReference type="EMBL" id="EAL65400.1"/>
    </source>
</evidence>
<comment type="caution">
    <text evidence="2">The sequence shown here is derived from an EMBL/GenBank/DDBJ whole genome shotgun (WGS) entry which is preliminary data.</text>
</comment>
<dbReference type="EMBL" id="AAFI02000063">
    <property type="protein sequence ID" value="EAL65400.1"/>
    <property type="molecule type" value="Genomic_DNA"/>
</dbReference>